<keyword evidence="1" id="KW-0175">Coiled coil</keyword>
<evidence type="ECO:0000313" key="3">
    <source>
        <dbReference type="EMBL" id="RYO05432.1"/>
    </source>
</evidence>
<sequence>MTQPSPPPPASHQSDHNDNHDPIQLDWTVPTHLRPTQMHPDKLHDLYELIAAAKHVVDCCGVYTPRLREALSHELMTAKTRIAEVQGIEEELRQDIVTLRDENALLKGKDETLCEENAARDGGLDAGENVMQVLVEEVSLKKDDMQENDHEAAGRYFEGGWEDMAKFWRDGMPMDHASEPETETRLADANLSNMAYWFERSNAPSPEQRQPRHNDKETLRQIETERSILQLQDRSERMETQIGHLTNRLDVQETKWKLAVESIPVLLGAIYGYQEEEKDGDDDDDEPYYTCSEGLDEFESADENVPLRGGMGGRDEDEEFVYDYGGYTNWDQADLLAQGEVASINDKDEIIQELRQKVERLEAQIRTLTVAAHREDLFQSTDSHMTAKDGDSKAANIPKQTASGPILTSIFYQKKKGDININLRGGSDEAESEGNGSCDHASAEVRSSMSVSPHLLCQRATSRVGDSTINYIIVYLPPGFIVPDCTKPELVFHSAATIYHFPTGATEEVVQQEAWKQKGCGDGQWQDVEFHKIQSKQVFKKTIADMWKKMGLSWDILTRGYWDFSEKDDDGDMYMVNDNNLFLMNRTREVAVPHIRGGAGDEPIQTPWPTDEDDLLDEFMRIHDSLMEEARIALMTDSPEQRVQAWMTVATAAETRNSSLERELETFREMNDSLIQDLQWQMDVQVDLEERLEAAEADKRAMADEYQSLRTHLHHLVADSDIRIVCTCGEETIPAYEDRNRPLGLETIRGGDEEASLQTRPTSDAETGQNSAATAPSDSSYSSTVTTADSFIYYPQRSTIVFSDTPPRIYLFPYNSTLPEIHEMLKKGSEREDLRDDPHVARILEIIKIREDMGIYLPEDVSDERITIDIPEILTGCQLDCKTRIIAWQVSNADAGSLEKPIEKHDFESSAERSNDDTRTNSTSSEGEKDYYQDIGDLVNSFDDPVDTDNAIDWLRSCACQTRSVYGSELYYKIPHPQSSTISEPSPMVSVRGGGSDPEYWSHTSHSHQKSPLYYPQLTPPSSAPPNTPASYGTIEPPPCRVLKGEEIAIGKGPLSLRLGRFMFPPKFMQQREDDIRRFDWQHIRRLSPQFKDKSSRGFRYTKSAHCEEWATQLDEHREHCDYCQGVFLEEEYASSDQSLRHEEEAPKPKSGARRPWKKSNLPQKSVVASVSAIVEDPDPRLRGGAGSEADLEYDSEDWRCEWDDLASQTRSAGYRLRAFRNSSTLSTETVKPPPSPVDRAVTLRRWPQQSDLCTAMEFIRDGPTVSKLEKMHMNISEARAGKLLLSPHYIGSDNLTGSKTRHPVLLETRAAKGGLVRERPFTRPRRLQHGTSEGVFVPESDSVLDLRAESWLENPRPAPPPPFYRRSASSSQYHQQPHDIGLTKVHESDCFMRFDAIPRELSFRSDRHQVFPARSDFPRNILRIRSQKTFRNASLSAMRSDEVYGEHVSPRPVEEPMPSSPKPRRLLRKIYKQYAELLAMFLTCLNKLRQRLLAKKPKKSASSSPTRAPAAPAPSRMGWEARCMNPGRHPLLFDKSLPPTPHASTSSFDLHPEPKGKFPAGLHLEHKEKARAVSWASISTIEHAQHIAQAQDRANGDFVNQEGGEWRVPTVAGPSDLVKEALMWLKYEKESGKMGKSVFEGSMRDDDLYEYARSNDWAVL</sequence>
<evidence type="ECO:0000256" key="2">
    <source>
        <dbReference type="SAM" id="MobiDB-lite"/>
    </source>
</evidence>
<comment type="caution">
    <text evidence="3">The sequence shown here is derived from an EMBL/GenBank/DDBJ whole genome shotgun (WGS) entry which is preliminary data.</text>
</comment>
<feature type="region of interest" description="Disordered" evidence="2">
    <location>
        <begin position="1496"/>
        <end position="1518"/>
    </location>
</feature>
<gene>
    <name evidence="3" type="ORF">AA0119_g3151</name>
</gene>
<proteinExistence type="predicted"/>
<accession>A0ABY0GH62</accession>
<feature type="coiled-coil region" evidence="1">
    <location>
        <begin position="344"/>
        <end position="371"/>
    </location>
</feature>
<feature type="coiled-coil region" evidence="1">
    <location>
        <begin position="650"/>
        <end position="712"/>
    </location>
</feature>
<feature type="region of interest" description="Disordered" evidence="2">
    <location>
        <begin position="1"/>
        <end position="25"/>
    </location>
</feature>
<evidence type="ECO:0000313" key="4">
    <source>
        <dbReference type="Proteomes" id="UP000293195"/>
    </source>
</evidence>
<feature type="region of interest" description="Disordered" evidence="2">
    <location>
        <begin position="899"/>
        <end position="931"/>
    </location>
</feature>
<feature type="region of interest" description="Disordered" evidence="2">
    <location>
        <begin position="1135"/>
        <end position="1172"/>
    </location>
</feature>
<protein>
    <submittedName>
        <fullName evidence="3">Uncharacterized protein</fullName>
    </submittedName>
</protein>
<name>A0ABY0GH62_9PLEO</name>
<keyword evidence="4" id="KW-1185">Reference proteome</keyword>
<reference evidence="4" key="1">
    <citation type="journal article" date="2019" name="bioRxiv">
        <title>Genomics, evolutionary history and diagnostics of the Alternaria alternata species group including apple and Asian pear pathotypes.</title>
        <authorList>
            <person name="Armitage A.D."/>
            <person name="Cockerton H.M."/>
            <person name="Sreenivasaprasad S."/>
            <person name="Woodhall J.W."/>
            <person name="Lane C.R."/>
            <person name="Harrison R.J."/>
            <person name="Clarkson J.P."/>
        </authorList>
    </citation>
    <scope>NUCLEOTIDE SEQUENCE [LARGE SCALE GENOMIC DNA]</scope>
    <source>
        <strain evidence="4">FERA 635</strain>
    </source>
</reference>
<feature type="compositionally biased region" description="Basic and acidic residues" evidence="2">
    <location>
        <begin position="13"/>
        <end position="23"/>
    </location>
</feature>
<feature type="region of interest" description="Disordered" evidence="2">
    <location>
        <begin position="976"/>
        <end position="1006"/>
    </location>
</feature>
<dbReference type="Proteomes" id="UP000293195">
    <property type="component" value="Unassembled WGS sequence"/>
</dbReference>
<organism evidence="3 4">
    <name type="scientific">Alternaria tenuissima</name>
    <dbReference type="NCBI Taxonomy" id="119927"/>
    <lineage>
        <taxon>Eukaryota</taxon>
        <taxon>Fungi</taxon>
        <taxon>Dikarya</taxon>
        <taxon>Ascomycota</taxon>
        <taxon>Pezizomycotina</taxon>
        <taxon>Dothideomycetes</taxon>
        <taxon>Pleosporomycetidae</taxon>
        <taxon>Pleosporales</taxon>
        <taxon>Pleosporineae</taxon>
        <taxon>Pleosporaceae</taxon>
        <taxon>Alternaria</taxon>
        <taxon>Alternaria sect. Alternaria</taxon>
        <taxon>Alternaria alternata complex</taxon>
    </lineage>
</organism>
<evidence type="ECO:0000256" key="1">
    <source>
        <dbReference type="SAM" id="Coils"/>
    </source>
</evidence>
<feature type="compositionally biased region" description="Low complexity" evidence="2">
    <location>
        <begin position="1501"/>
        <end position="1516"/>
    </location>
</feature>
<feature type="region of interest" description="Disordered" evidence="2">
    <location>
        <begin position="751"/>
        <end position="783"/>
    </location>
</feature>
<dbReference type="EMBL" id="PDXF01000008">
    <property type="protein sequence ID" value="RYO05432.1"/>
    <property type="molecule type" value="Genomic_DNA"/>
</dbReference>
<feature type="compositionally biased region" description="Pro residues" evidence="2">
    <location>
        <begin position="1"/>
        <end position="10"/>
    </location>
</feature>
<feature type="compositionally biased region" description="Basic and acidic residues" evidence="2">
    <location>
        <begin position="900"/>
        <end position="919"/>
    </location>
</feature>
<feature type="coiled-coil region" evidence="1">
    <location>
        <begin position="82"/>
        <end position="109"/>
    </location>
</feature>
<feature type="compositionally biased region" description="Basic and acidic residues" evidence="2">
    <location>
        <begin position="1139"/>
        <end position="1148"/>
    </location>
</feature>
<feature type="compositionally biased region" description="Polar residues" evidence="2">
    <location>
        <begin position="756"/>
        <end position="783"/>
    </location>
</feature>